<evidence type="ECO:0000313" key="3">
    <source>
        <dbReference type="Proteomes" id="UP000677054"/>
    </source>
</evidence>
<gene>
    <name evidence="2" type="ORF">DSTB1V02_LOCUS3824</name>
</gene>
<keyword evidence="3" id="KW-1185">Reference proteome</keyword>
<dbReference type="EMBL" id="LR900040">
    <property type="protein sequence ID" value="CAD7243917.1"/>
    <property type="molecule type" value="Genomic_DNA"/>
</dbReference>
<dbReference type="Proteomes" id="UP000677054">
    <property type="component" value="Unassembled WGS sequence"/>
</dbReference>
<dbReference type="EMBL" id="CAJPEV010000523">
    <property type="protein sequence ID" value="CAG0886118.1"/>
    <property type="molecule type" value="Genomic_DNA"/>
</dbReference>
<name>A0A7R9A0R4_9CRUS</name>
<dbReference type="AlphaFoldDB" id="A0A7R9A0R4"/>
<proteinExistence type="predicted"/>
<organism evidence="2">
    <name type="scientific">Darwinula stevensoni</name>
    <dbReference type="NCBI Taxonomy" id="69355"/>
    <lineage>
        <taxon>Eukaryota</taxon>
        <taxon>Metazoa</taxon>
        <taxon>Ecdysozoa</taxon>
        <taxon>Arthropoda</taxon>
        <taxon>Crustacea</taxon>
        <taxon>Oligostraca</taxon>
        <taxon>Ostracoda</taxon>
        <taxon>Podocopa</taxon>
        <taxon>Podocopida</taxon>
        <taxon>Darwinulocopina</taxon>
        <taxon>Darwinuloidea</taxon>
        <taxon>Darwinulidae</taxon>
        <taxon>Darwinula</taxon>
    </lineage>
</organism>
<protein>
    <submittedName>
        <fullName evidence="2">Uncharacterized protein</fullName>
    </submittedName>
</protein>
<feature type="region of interest" description="Disordered" evidence="1">
    <location>
        <begin position="75"/>
        <end position="124"/>
    </location>
</feature>
<sequence>MKCLGDLFPERDLNQPLSQTVERLWNCISLMLRTLSLLNLAYPLEIYSWLDSHGKLIRNTLSLEKRVVPTRCMRLSKGSGHSQCHGQHQRLKPSRKKEKQEGSPKTLSSLPPFQLDSMKKDPEQDARLGKAISQLATTLFTIQRTIQDEKSRPSSPLTEMISSQDFEMQDSLSSQSDLHNTQIRMQEITSRLDELQAALLGFQSSDSSPSSLLMSLSSLHGYMLSHFAEIHSELNSGIEKKEDGRGRPRTSRTEENITKVHECITEDPCCSLESIEMETDGIPATRYKSKELNTPAQLLRFVVAALEIVTMNSQ</sequence>
<feature type="compositionally biased region" description="Basic residues" evidence="1">
    <location>
        <begin position="87"/>
        <end position="97"/>
    </location>
</feature>
<evidence type="ECO:0000256" key="1">
    <source>
        <dbReference type="SAM" id="MobiDB-lite"/>
    </source>
</evidence>
<accession>A0A7R9A0R4</accession>
<evidence type="ECO:0000313" key="2">
    <source>
        <dbReference type="EMBL" id="CAD7243917.1"/>
    </source>
</evidence>
<reference evidence="2" key="1">
    <citation type="submission" date="2020-11" db="EMBL/GenBank/DDBJ databases">
        <authorList>
            <person name="Tran Van P."/>
        </authorList>
    </citation>
    <scope>NUCLEOTIDE SEQUENCE</scope>
</reference>